<dbReference type="PANTHER" id="PTHR12832">
    <property type="entry name" value="TESTIS-SPECIFIC PROTEIN PBS13 T-COMPLEX 11"/>
    <property type="match status" value="1"/>
</dbReference>
<keyword evidence="3" id="KW-1185">Reference proteome</keyword>
<dbReference type="AlphaFoldDB" id="A0A182HMJ5"/>
<comment type="similarity">
    <text evidence="1">Belongs to the TCP11 family.</text>
</comment>
<proteinExistence type="inferred from homology"/>
<dbReference type="EMBL" id="APCN01004443">
    <property type="status" value="NOT_ANNOTATED_CDS"/>
    <property type="molecule type" value="Genomic_DNA"/>
</dbReference>
<dbReference type="InterPro" id="IPR008862">
    <property type="entry name" value="Tcp11"/>
</dbReference>
<reference evidence="2" key="1">
    <citation type="submission" date="2022-08" db="UniProtKB">
        <authorList>
            <consortium name="EnsemblMetazoa"/>
        </authorList>
    </citation>
    <scope>IDENTIFICATION</scope>
    <source>
        <strain evidence="2">Dongola</strain>
    </source>
</reference>
<dbReference type="Proteomes" id="UP000075840">
    <property type="component" value="Unassembled WGS sequence"/>
</dbReference>
<accession>A0A182HMJ5</accession>
<sequence>MTHPTGLYNRKKSLPVGEENKNHVLRLLADLLERASLSTNNAKNIGFIIRSKRNEPEKFVAVCELERVLDDKDLLHELAMNYKFHDRSTAPDSFITQFNKLAKDAYWNRMQDELSLKPPSYNMVIQLIRDIKQSFKSLLRGKNDRALYTVTLLLDEKQLMRDSVQVRNATVLNEFRLIITNLMGMVCCPARDEEIMKLKRETEPIAQLRGIMEVLEKMKYEMANYLLASTRPTIMHYSINYEREKFSEMRATFGRKKFPNTMAWLKRTLSSINRTHSGVVVGDASCSKNFQTVKLIDIHMPEYFVEPYQELIQIEKRYPLPELLEIDAGRLVQLKEQMFRLCACAASMQITFKSVPSMVTHPRRQHLAAQLTIASTNFPVKYNQSEMLKNICSCVLASITEHSQESNGPLITENKKISLHAQIVSINCRTSAYSSVRVQLMAYLKNLLLIENRQHVSFPVEFQDYREQTIELARQFIILVTFNFSVYGSFYLKAVNEG</sequence>
<dbReference type="PANTHER" id="PTHR12832:SF11">
    <property type="entry name" value="LD23868P"/>
    <property type="match status" value="1"/>
</dbReference>
<name>A0A182HMJ5_ANOAR</name>
<evidence type="ECO:0000256" key="1">
    <source>
        <dbReference type="ARBA" id="ARBA00010954"/>
    </source>
</evidence>
<dbReference type="GO" id="GO:0007165">
    <property type="term" value="P:signal transduction"/>
    <property type="evidence" value="ECO:0007669"/>
    <property type="project" value="TreeGrafter"/>
</dbReference>
<protein>
    <submittedName>
        <fullName evidence="2">Uncharacterized protein</fullName>
    </submittedName>
</protein>
<dbReference type="VEuPathDB" id="VectorBase:AARA21_003923"/>
<organism evidence="2 3">
    <name type="scientific">Anopheles arabiensis</name>
    <name type="common">Mosquito</name>
    <dbReference type="NCBI Taxonomy" id="7173"/>
    <lineage>
        <taxon>Eukaryota</taxon>
        <taxon>Metazoa</taxon>
        <taxon>Ecdysozoa</taxon>
        <taxon>Arthropoda</taxon>
        <taxon>Hexapoda</taxon>
        <taxon>Insecta</taxon>
        <taxon>Pterygota</taxon>
        <taxon>Neoptera</taxon>
        <taxon>Endopterygota</taxon>
        <taxon>Diptera</taxon>
        <taxon>Nematocera</taxon>
        <taxon>Culicoidea</taxon>
        <taxon>Culicidae</taxon>
        <taxon>Anophelinae</taxon>
        <taxon>Anopheles</taxon>
    </lineage>
</organism>
<dbReference type="Pfam" id="PF05794">
    <property type="entry name" value="Tcp11"/>
    <property type="match status" value="1"/>
</dbReference>
<dbReference type="EnsemblMetazoa" id="AARA002481-RA">
    <property type="protein sequence ID" value="AARA002481-PA"/>
    <property type="gene ID" value="AARA002481"/>
</dbReference>
<evidence type="ECO:0000313" key="3">
    <source>
        <dbReference type="Proteomes" id="UP000075840"/>
    </source>
</evidence>
<dbReference type="VEuPathDB" id="VectorBase:AARA002481"/>
<evidence type="ECO:0000313" key="2">
    <source>
        <dbReference type="EnsemblMetazoa" id="AARA002481-PA"/>
    </source>
</evidence>